<keyword evidence="3" id="KW-1185">Reference proteome</keyword>
<dbReference type="AlphaFoldDB" id="A0A0S2W753"/>
<dbReference type="RefSeq" id="WP_058118174.1">
    <property type="nucleotide sequence ID" value="NZ_CP011307.1"/>
</dbReference>
<evidence type="ECO:0000259" key="1">
    <source>
        <dbReference type="Pfam" id="PF02441"/>
    </source>
</evidence>
<dbReference type="GO" id="GO:0003824">
    <property type="term" value="F:catalytic activity"/>
    <property type="evidence" value="ECO:0007669"/>
    <property type="project" value="InterPro"/>
</dbReference>
<dbReference type="SUPFAM" id="SSF52507">
    <property type="entry name" value="Homo-oligomeric flavin-containing Cys decarboxylases, HFCD"/>
    <property type="match status" value="1"/>
</dbReference>
<dbReference type="Gene3D" id="3.40.50.1950">
    <property type="entry name" value="Flavin prenyltransferase-like"/>
    <property type="match status" value="1"/>
</dbReference>
<dbReference type="STRING" id="1297617.IB211_02441c"/>
<dbReference type="NCBIfam" id="NF006161">
    <property type="entry name" value="PRK08305.1"/>
    <property type="match status" value="1"/>
</dbReference>
<dbReference type="Proteomes" id="UP000064844">
    <property type="component" value="Chromosome"/>
</dbReference>
<dbReference type="eggNOG" id="COG0452">
    <property type="taxonomic scope" value="Bacteria"/>
</dbReference>
<name>A0A0S2W753_9FIRM</name>
<protein>
    <submittedName>
        <fullName evidence="2">Dipicolinate synthase subunit B</fullName>
    </submittedName>
</protein>
<dbReference type="KEGG" id="ibu:IB211_02441c"/>
<gene>
    <name evidence="2" type="ORF">IB211_02441c</name>
</gene>
<dbReference type="PATRIC" id="fig|1297617.4.peg.2512"/>
<organism evidence="2 3">
    <name type="scientific">Intestinimonas butyriciproducens</name>
    <dbReference type="NCBI Taxonomy" id="1297617"/>
    <lineage>
        <taxon>Bacteria</taxon>
        <taxon>Bacillati</taxon>
        <taxon>Bacillota</taxon>
        <taxon>Clostridia</taxon>
        <taxon>Eubacteriales</taxon>
        <taxon>Intestinimonas</taxon>
    </lineage>
</organism>
<feature type="domain" description="Flavoprotein" evidence="1">
    <location>
        <begin position="5"/>
        <end position="179"/>
    </location>
</feature>
<sequence length="199" mass="21560">MEQVRVGFAFCGSFCTYDQVMPALERAKARYGAVTPIISEKSADTDTRFGAAHEFMREMERICDKRVIDSLQKAEPIGPQKLLDVLVIAPCTGSTLARLANGFSDTSVTMAAKAMWRNGRPVVLAVSTNDGLSGSAKNIATLLDKKNVYFVPYRQDDPVKKPTSLVADFTQINAAVDAALEGRQLQPLLLGPAEEPAHG</sequence>
<evidence type="ECO:0000313" key="3">
    <source>
        <dbReference type="Proteomes" id="UP000064844"/>
    </source>
</evidence>
<evidence type="ECO:0000313" key="2">
    <source>
        <dbReference type="EMBL" id="ALP94832.1"/>
    </source>
</evidence>
<dbReference type="NCBIfam" id="TIGR02852">
    <property type="entry name" value="spore_dpaB"/>
    <property type="match status" value="1"/>
</dbReference>
<dbReference type="InterPro" id="IPR014214">
    <property type="entry name" value="Dipicolinic_acid_synth_B"/>
</dbReference>
<reference evidence="3" key="2">
    <citation type="submission" date="2015-04" db="EMBL/GenBank/DDBJ databases">
        <title>A butyrogenic pathway from the amino acid lysine in a human gut commensal.</title>
        <authorList>
            <person name="de Vos W.M."/>
            <person name="Bui N.T.P."/>
            <person name="Plugge C.M."/>
            <person name="Ritari J."/>
        </authorList>
    </citation>
    <scope>NUCLEOTIDE SEQUENCE [LARGE SCALE GENOMIC DNA]</scope>
    <source>
        <strain evidence="3">AF211</strain>
    </source>
</reference>
<dbReference type="InterPro" id="IPR003382">
    <property type="entry name" value="Flavoprotein"/>
</dbReference>
<dbReference type="PIRSF" id="PIRSF001390">
    <property type="entry name" value="Dipicolinate_synth_subunit_B"/>
    <property type="match status" value="1"/>
</dbReference>
<proteinExistence type="predicted"/>
<dbReference type="EMBL" id="CP011307">
    <property type="protein sequence ID" value="ALP94832.1"/>
    <property type="molecule type" value="Genomic_DNA"/>
</dbReference>
<dbReference type="Pfam" id="PF02441">
    <property type="entry name" value="Flavoprotein"/>
    <property type="match status" value="1"/>
</dbReference>
<accession>A0A0S2W753</accession>
<dbReference type="InterPro" id="IPR036551">
    <property type="entry name" value="Flavin_trans-like"/>
</dbReference>
<reference evidence="2 3" key="1">
    <citation type="journal article" date="2015" name="Nat. Commun.">
        <title>Production of butyrate from lysine and the Amadori product fructoselysine by a human gut commensal.</title>
        <authorList>
            <person name="Bui T.P."/>
            <person name="Ritari J."/>
            <person name="Boeren S."/>
            <person name="de Waard P."/>
            <person name="Plugge C.M."/>
            <person name="de Vos W.M."/>
        </authorList>
    </citation>
    <scope>NUCLEOTIDE SEQUENCE [LARGE SCALE GENOMIC DNA]</scope>
    <source>
        <strain evidence="2 3">AF211</strain>
    </source>
</reference>